<name>A0A813SC33_9BILA</name>
<keyword evidence="8 10" id="KW-0539">Nucleus</keyword>
<organism evidence="13 14">
    <name type="scientific">Brachionus calyciflorus</name>
    <dbReference type="NCBI Taxonomy" id="104777"/>
    <lineage>
        <taxon>Eukaryota</taxon>
        <taxon>Metazoa</taxon>
        <taxon>Spiralia</taxon>
        <taxon>Gnathifera</taxon>
        <taxon>Rotifera</taxon>
        <taxon>Eurotatoria</taxon>
        <taxon>Monogononta</taxon>
        <taxon>Pseudotrocha</taxon>
        <taxon>Ploima</taxon>
        <taxon>Brachionidae</taxon>
        <taxon>Brachionus</taxon>
    </lineage>
</organism>
<dbReference type="Pfam" id="PF06470">
    <property type="entry name" value="SMC_hinge"/>
    <property type="match status" value="1"/>
</dbReference>
<evidence type="ECO:0000256" key="8">
    <source>
        <dbReference type="ARBA" id="ARBA00023242"/>
    </source>
</evidence>
<evidence type="ECO:0000256" key="7">
    <source>
        <dbReference type="ARBA" id="ARBA00023054"/>
    </source>
</evidence>
<dbReference type="Gene3D" id="1.20.5.340">
    <property type="match status" value="1"/>
</dbReference>
<feature type="coiled-coil region" evidence="11">
    <location>
        <begin position="175"/>
        <end position="307"/>
    </location>
</feature>
<keyword evidence="6" id="KW-0498">Mitosis</keyword>
<dbReference type="InterPro" id="IPR003395">
    <property type="entry name" value="RecF/RecN/SMC_N"/>
</dbReference>
<comment type="caution">
    <text evidence="13">The sequence shown here is derived from an EMBL/GenBank/DDBJ whole genome shotgun (WGS) entry which is preliminary data.</text>
</comment>
<accession>A0A813SC33</accession>
<dbReference type="SUPFAM" id="SSF52540">
    <property type="entry name" value="P-loop containing nucleoside triphosphate hydrolases"/>
    <property type="match status" value="1"/>
</dbReference>
<dbReference type="InterPro" id="IPR036277">
    <property type="entry name" value="SMC_hinge_sf"/>
</dbReference>
<evidence type="ECO:0000256" key="10">
    <source>
        <dbReference type="PIRNR" id="PIRNR005719"/>
    </source>
</evidence>
<dbReference type="GO" id="GO:0016887">
    <property type="term" value="F:ATP hydrolysis activity"/>
    <property type="evidence" value="ECO:0007669"/>
    <property type="project" value="InterPro"/>
</dbReference>
<gene>
    <name evidence="13" type="ORF">OXX778_LOCUS6330</name>
</gene>
<dbReference type="GO" id="GO:0005634">
    <property type="term" value="C:nucleus"/>
    <property type="evidence" value="ECO:0007669"/>
    <property type="project" value="UniProtKB-SubCell"/>
</dbReference>
<feature type="coiled-coil region" evidence="11">
    <location>
        <begin position="852"/>
        <end position="914"/>
    </location>
</feature>
<dbReference type="SMART" id="SM00968">
    <property type="entry name" value="SMC_hinge"/>
    <property type="match status" value="1"/>
</dbReference>
<reference evidence="13" key="1">
    <citation type="submission" date="2021-02" db="EMBL/GenBank/DDBJ databases">
        <authorList>
            <person name="Nowell W R."/>
        </authorList>
    </citation>
    <scope>NUCLEOTIDE SEQUENCE</scope>
    <source>
        <strain evidence="13">Ploen Becks lab</strain>
    </source>
</reference>
<keyword evidence="4" id="KW-0158">Chromosome</keyword>
<dbReference type="PANTHER" id="PTHR18937:SF12">
    <property type="entry name" value="STRUCTURAL MAINTENANCE OF CHROMOSOMES PROTEIN"/>
    <property type="match status" value="1"/>
</dbReference>
<dbReference type="CDD" id="cd03275">
    <property type="entry name" value="ABC_SMC1_euk"/>
    <property type="match status" value="1"/>
</dbReference>
<dbReference type="InterPro" id="IPR028468">
    <property type="entry name" value="Smc1_ABC"/>
</dbReference>
<comment type="subcellular location">
    <subcellularLocation>
        <location evidence="2">Chromosome</location>
    </subcellularLocation>
    <subcellularLocation>
        <location evidence="1 10">Nucleus</location>
    </subcellularLocation>
</comment>
<evidence type="ECO:0000256" key="1">
    <source>
        <dbReference type="ARBA" id="ARBA00004123"/>
    </source>
</evidence>
<comment type="similarity">
    <text evidence="3">Belongs to the SMC family. SMC1 subfamily.</text>
</comment>
<dbReference type="AlphaFoldDB" id="A0A813SC33"/>
<protein>
    <recommendedName>
        <fullName evidence="10">Structural maintenance of chromosomes protein</fullName>
    </recommendedName>
</protein>
<evidence type="ECO:0000256" key="4">
    <source>
        <dbReference type="ARBA" id="ARBA00022454"/>
    </source>
</evidence>
<dbReference type="InterPro" id="IPR024704">
    <property type="entry name" value="SMC"/>
</dbReference>
<evidence type="ECO:0000256" key="5">
    <source>
        <dbReference type="ARBA" id="ARBA00022618"/>
    </source>
</evidence>
<evidence type="ECO:0000256" key="11">
    <source>
        <dbReference type="SAM" id="Coils"/>
    </source>
</evidence>
<dbReference type="GO" id="GO:0005524">
    <property type="term" value="F:ATP binding"/>
    <property type="evidence" value="ECO:0007669"/>
    <property type="project" value="InterPro"/>
</dbReference>
<dbReference type="Gene3D" id="1.20.1060.20">
    <property type="match status" value="1"/>
</dbReference>
<dbReference type="FunFam" id="1.20.1060.20:FF:000001">
    <property type="entry name" value="Structural maintenance of chromosomes 1A"/>
    <property type="match status" value="1"/>
</dbReference>
<dbReference type="GO" id="GO:0007062">
    <property type="term" value="P:sister chromatid cohesion"/>
    <property type="evidence" value="ECO:0007669"/>
    <property type="project" value="InterPro"/>
</dbReference>
<sequence length="1259" mass="147229">MGYLKYIELENFKSYKGFIKIGPFKSFTAIIGPNGSGKSNMMDAISFVLGESTKNLRVKKLSELIHGAPIGKPVANRASVSFVYSYEQIGSNPDEENMETNTDEIGREVKFTRTVIGASSEYKIDGKIINSIDYQNELEKIGIYLKAKNFLVYQGQVESIAIKNAKEITQVFEEISRSIELKEEYEKLKNEMEKAEQETQANFQKKRGVAAQKKEARLEKEEAEKYQRLRTEMNEQELQLRLFQLYYNEKSTEDVNDELDKKRTEIKTLEVKRDKVDDEIKEKKKQHGQKNREISKLDEKVKELEINLAKKRPQFIKAKESSSHIVKKIESLKTCYESALKSHETHLNEIKQIEEEIKNLEIERREFEKEIEQEYLSQGISLELRESQMSEYQRLKEVVAKRNTQFQEELDSLLREQKLDQDSLDNEMRKRNDANLKIKQKEYELEEQKLKLSKLIEYINNTEVQLNQQKQLEAQMNEDIEKAKVLCVDYENEYAKIMNEIGDAKVDRSESTRNQKKAETIEQLKKKFPGVYGRLIDHCEPVHRKYQLAITKVMGKSIDAIVVDTEKTARECIQFMKEQRLQSETFYPLDFIDAPVLDERLREIRDPRNTKMLIDVIKFNPPQLKKALLFAVGNCLVCESDEDARKLAFEGSERHKVVSLDGTLFQKSGLISGGSFELRQKAKRWDEKHMETLRRRKDELTDQLKEQIKIKRKEPELADLRANLKGLEYRIKYSKQNQDKAEREQILKLENELEQTKKENVYHDPKIKEINERIQERSTHIKKTKQDSNKIEDEVFKEFCREIGVDNIRVYEERELAGQQERVKERMAFQEKETRLKTQLEFEKSRDTLKSWRKWEKDLKENEKELDKLKKEEDTLQQSISEIEQQIESKKSQIEELKSEASEYEAEINEMKKKSFMHNKEVNDFRKKINSIEAKLLDKKLERHAILKNSKIDLIELPMINGTMDDINDEELNTATQQQIAVNPEGTDKAAGTLNTVSTQDQSVIFEKEARIKIDYKQLDTEYLNIDIQEDIDKTEARISNRVSELREILQNFQIPNQRVDEKLDTVTEMWESTTAEFDKARIHAKKARSSFMKIKQERYDRFIKCFEHINARIDEIYKSLCMNQGAQASLVLENVEEPYNEGIIYNCVAPGKRFRQMDNLSGGEKTVAALALLFSIRSYNPSPFFVLDEVDAALDNTNIGKVANYIKEQSKKGLQCIVISLKEEFFQHSDALIGVYPISDECIVSKILSLDLTQISDD</sequence>
<keyword evidence="14" id="KW-1185">Reference proteome</keyword>
<evidence type="ECO:0000256" key="2">
    <source>
        <dbReference type="ARBA" id="ARBA00004286"/>
    </source>
</evidence>
<evidence type="ECO:0000313" key="13">
    <source>
        <dbReference type="EMBL" id="CAF0798303.1"/>
    </source>
</evidence>
<dbReference type="Pfam" id="PF02463">
    <property type="entry name" value="SMC_N"/>
    <property type="match status" value="1"/>
</dbReference>
<feature type="domain" description="SMC hinge" evidence="12">
    <location>
        <begin position="529"/>
        <end position="648"/>
    </location>
</feature>
<dbReference type="Gene3D" id="3.40.50.300">
    <property type="entry name" value="P-loop containing nucleotide triphosphate hydrolases"/>
    <property type="match status" value="2"/>
</dbReference>
<dbReference type="Gene3D" id="3.30.70.1620">
    <property type="match status" value="1"/>
</dbReference>
<feature type="coiled-coil region" evidence="11">
    <location>
        <begin position="336"/>
        <end position="500"/>
    </location>
</feature>
<dbReference type="OrthoDB" id="413649at2759"/>
<dbReference type="GO" id="GO:0003677">
    <property type="term" value="F:DNA binding"/>
    <property type="evidence" value="ECO:0007669"/>
    <property type="project" value="TreeGrafter"/>
</dbReference>
<keyword evidence="7 11" id="KW-0175">Coiled coil</keyword>
<dbReference type="Proteomes" id="UP000663879">
    <property type="component" value="Unassembled WGS sequence"/>
</dbReference>
<evidence type="ECO:0000256" key="9">
    <source>
        <dbReference type="ARBA" id="ARBA00023306"/>
    </source>
</evidence>
<keyword evidence="5" id="KW-0132">Cell division</keyword>
<keyword evidence="9" id="KW-0131">Cell cycle</keyword>
<dbReference type="EMBL" id="CAJNOC010000742">
    <property type="protein sequence ID" value="CAF0798303.1"/>
    <property type="molecule type" value="Genomic_DNA"/>
</dbReference>
<dbReference type="PANTHER" id="PTHR18937">
    <property type="entry name" value="STRUCTURAL MAINTENANCE OF CHROMOSOMES SMC FAMILY MEMBER"/>
    <property type="match status" value="1"/>
</dbReference>
<evidence type="ECO:0000313" key="14">
    <source>
        <dbReference type="Proteomes" id="UP000663879"/>
    </source>
</evidence>
<dbReference type="InterPro" id="IPR010935">
    <property type="entry name" value="SMC_hinge"/>
</dbReference>
<dbReference type="InterPro" id="IPR027417">
    <property type="entry name" value="P-loop_NTPase"/>
</dbReference>
<proteinExistence type="inferred from homology"/>
<dbReference type="PIRSF" id="PIRSF005719">
    <property type="entry name" value="SMC"/>
    <property type="match status" value="1"/>
</dbReference>
<dbReference type="GO" id="GO:0051301">
    <property type="term" value="P:cell division"/>
    <property type="evidence" value="ECO:0007669"/>
    <property type="project" value="UniProtKB-KW"/>
</dbReference>
<evidence type="ECO:0000256" key="3">
    <source>
        <dbReference type="ARBA" id="ARBA00005597"/>
    </source>
</evidence>
<evidence type="ECO:0000259" key="12">
    <source>
        <dbReference type="SMART" id="SM00968"/>
    </source>
</evidence>
<evidence type="ECO:0000256" key="6">
    <source>
        <dbReference type="ARBA" id="ARBA00022776"/>
    </source>
</evidence>
<dbReference type="GO" id="GO:0008278">
    <property type="term" value="C:cohesin complex"/>
    <property type="evidence" value="ECO:0007669"/>
    <property type="project" value="InterPro"/>
</dbReference>
<dbReference type="SUPFAM" id="SSF75553">
    <property type="entry name" value="Smc hinge domain"/>
    <property type="match status" value="1"/>
</dbReference>